<evidence type="ECO:0000256" key="1">
    <source>
        <dbReference type="SAM" id="MobiDB-lite"/>
    </source>
</evidence>
<evidence type="ECO:0000313" key="4">
    <source>
        <dbReference type="Proteomes" id="UP000033101"/>
    </source>
</evidence>
<name>A0A0E3SG20_9EURY</name>
<dbReference type="AlphaFoldDB" id="A0A0E3SG20"/>
<dbReference type="KEGG" id="mhor:MSHOH_3613"/>
<keyword evidence="2" id="KW-0472">Membrane</keyword>
<reference evidence="3 4" key="1">
    <citation type="submission" date="2014-07" db="EMBL/GenBank/DDBJ databases">
        <title>Methanogenic archaea and the global carbon cycle.</title>
        <authorList>
            <person name="Henriksen J.R."/>
            <person name="Luke J."/>
            <person name="Reinhart S."/>
            <person name="Benedict M.N."/>
            <person name="Youngblut N.D."/>
            <person name="Metcalf M.E."/>
            <person name="Whitaker R.J."/>
            <person name="Metcalf W.W."/>
        </authorList>
    </citation>
    <scope>NUCLEOTIDE SEQUENCE [LARGE SCALE GENOMIC DNA]</scope>
    <source>
        <strain evidence="3 4">HB-1</strain>
    </source>
</reference>
<keyword evidence="2" id="KW-0812">Transmembrane</keyword>
<keyword evidence="4" id="KW-1185">Reference proteome</keyword>
<feature type="compositionally biased region" description="Basic and acidic residues" evidence="1">
    <location>
        <begin position="217"/>
        <end position="247"/>
    </location>
</feature>
<evidence type="ECO:0000256" key="2">
    <source>
        <dbReference type="SAM" id="Phobius"/>
    </source>
</evidence>
<sequence length="272" mass="30967">MAAIQQIWKPYYSWIKYIFGAGKLLKKSKTGRVSIPMLLLIFTLFLYTLTVSANADDEQLNDSEYDDELPAFNYDPEIFEKIKNERWFITTRGTMPVITNAAEKAEWEKKAEKCIHSFRDELQPYMKSNGVPLIGFGYFFAGYLNVFIDEKSPESVNDSFFDEIYLIINDHCEQEGISEVPVVFMKSTTITLDEAEPSDSPDESEEIILGEEEMVESPDKGEEIIFDKGEQAKSSDEDKEGTDRETSTHQTPGFTSIIVILGVLSSLIVKRL</sequence>
<dbReference type="EMBL" id="CP009516">
    <property type="protein sequence ID" value="AKB80096.1"/>
    <property type="molecule type" value="Genomic_DNA"/>
</dbReference>
<dbReference type="HOGENOM" id="CLU_071221_0_0_2"/>
<dbReference type="Proteomes" id="UP000033101">
    <property type="component" value="Chromosome"/>
</dbReference>
<accession>A0A0E3SG20</accession>
<keyword evidence="2" id="KW-1133">Transmembrane helix</keyword>
<dbReference type="OrthoDB" id="137700at2157"/>
<protein>
    <submittedName>
        <fullName evidence="3">Uncharacterized protein</fullName>
    </submittedName>
</protein>
<proteinExistence type="predicted"/>
<gene>
    <name evidence="3" type="ORF">MSHOH_3613</name>
</gene>
<feature type="transmembrane region" description="Helical" evidence="2">
    <location>
        <begin position="33"/>
        <end position="53"/>
    </location>
</feature>
<dbReference type="RefSeq" id="WP_052730940.1">
    <property type="nucleotide sequence ID" value="NZ_CP009516.1"/>
</dbReference>
<feature type="transmembrane region" description="Helical" evidence="2">
    <location>
        <begin position="252"/>
        <end position="269"/>
    </location>
</feature>
<dbReference type="PATRIC" id="fig|1434110.4.peg.4626"/>
<dbReference type="GeneID" id="24832962"/>
<evidence type="ECO:0000313" key="3">
    <source>
        <dbReference type="EMBL" id="AKB80096.1"/>
    </source>
</evidence>
<organism evidence="3 4">
    <name type="scientific">Methanosarcina horonobensis HB-1 = JCM 15518</name>
    <dbReference type="NCBI Taxonomy" id="1434110"/>
    <lineage>
        <taxon>Archaea</taxon>
        <taxon>Methanobacteriati</taxon>
        <taxon>Methanobacteriota</taxon>
        <taxon>Stenosarchaea group</taxon>
        <taxon>Methanomicrobia</taxon>
        <taxon>Methanosarcinales</taxon>
        <taxon>Methanosarcinaceae</taxon>
        <taxon>Methanosarcina</taxon>
    </lineage>
</organism>
<feature type="region of interest" description="Disordered" evidence="1">
    <location>
        <begin position="210"/>
        <end position="251"/>
    </location>
</feature>